<dbReference type="Proteomes" id="UP000479000">
    <property type="component" value="Unassembled WGS sequence"/>
</dbReference>
<name>A0A6H5H938_9HEMI</name>
<evidence type="ECO:0000313" key="1">
    <source>
        <dbReference type="EMBL" id="CAB0013026.1"/>
    </source>
</evidence>
<gene>
    <name evidence="1" type="ORF">NTEN_LOCUS17699</name>
</gene>
<protein>
    <submittedName>
        <fullName evidence="1">Uncharacterized protein</fullName>
    </submittedName>
</protein>
<dbReference type="EMBL" id="CADCXU010025831">
    <property type="protein sequence ID" value="CAB0013026.1"/>
    <property type="molecule type" value="Genomic_DNA"/>
</dbReference>
<organism evidence="1 2">
    <name type="scientific">Nesidiocoris tenuis</name>
    <dbReference type="NCBI Taxonomy" id="355587"/>
    <lineage>
        <taxon>Eukaryota</taxon>
        <taxon>Metazoa</taxon>
        <taxon>Ecdysozoa</taxon>
        <taxon>Arthropoda</taxon>
        <taxon>Hexapoda</taxon>
        <taxon>Insecta</taxon>
        <taxon>Pterygota</taxon>
        <taxon>Neoptera</taxon>
        <taxon>Paraneoptera</taxon>
        <taxon>Hemiptera</taxon>
        <taxon>Heteroptera</taxon>
        <taxon>Panheteroptera</taxon>
        <taxon>Cimicomorpha</taxon>
        <taxon>Miridae</taxon>
        <taxon>Dicyphina</taxon>
        <taxon>Nesidiocoris</taxon>
    </lineage>
</organism>
<dbReference type="AlphaFoldDB" id="A0A6H5H938"/>
<sequence>MPALHSAVRRLLCFPPPTLMAELPGSAAITPPARKCRHCASQLRGAMSFASARLSGSVMPLRTRYRPAEERHVQHGNRPTIITIITAM</sequence>
<keyword evidence="2" id="KW-1185">Reference proteome</keyword>
<accession>A0A6H5H938</accession>
<reference evidence="1 2" key="1">
    <citation type="submission" date="2020-02" db="EMBL/GenBank/DDBJ databases">
        <authorList>
            <person name="Ferguson B K."/>
        </authorList>
    </citation>
    <scope>NUCLEOTIDE SEQUENCE [LARGE SCALE GENOMIC DNA]</scope>
</reference>
<evidence type="ECO:0000313" key="2">
    <source>
        <dbReference type="Proteomes" id="UP000479000"/>
    </source>
</evidence>
<feature type="non-terminal residue" evidence="1">
    <location>
        <position position="88"/>
    </location>
</feature>
<proteinExistence type="predicted"/>